<evidence type="ECO:0000313" key="2">
    <source>
        <dbReference type="Proteomes" id="UP000592820"/>
    </source>
</evidence>
<evidence type="ECO:0000313" key="1">
    <source>
        <dbReference type="EMBL" id="MBB5405346.1"/>
    </source>
</evidence>
<name>A0A7W8P6F5_9BURK</name>
<dbReference type="Proteomes" id="UP000592820">
    <property type="component" value="Unassembled WGS sequence"/>
</dbReference>
<reference evidence="1 2" key="1">
    <citation type="submission" date="2020-08" db="EMBL/GenBank/DDBJ databases">
        <title>Genomic Encyclopedia of Type Strains, Phase IV (KMG-V): Genome sequencing to study the core and pangenomes of soil and plant-associated prokaryotes.</title>
        <authorList>
            <person name="Whitman W."/>
        </authorList>
    </citation>
    <scope>NUCLEOTIDE SEQUENCE [LARGE SCALE GENOMIC DNA]</scope>
    <source>
        <strain evidence="1 2">JPY162</strain>
    </source>
</reference>
<sequence length="30" mass="3396">MTQLGLDLDLTTKRTRKREFLDEDGAVCLG</sequence>
<organism evidence="1 2">
    <name type="scientific">Paraburkholderia youngii</name>
    <dbReference type="NCBI Taxonomy" id="2782701"/>
    <lineage>
        <taxon>Bacteria</taxon>
        <taxon>Pseudomonadati</taxon>
        <taxon>Pseudomonadota</taxon>
        <taxon>Betaproteobacteria</taxon>
        <taxon>Burkholderiales</taxon>
        <taxon>Burkholderiaceae</taxon>
        <taxon>Paraburkholderia</taxon>
    </lineage>
</organism>
<proteinExistence type="predicted"/>
<gene>
    <name evidence="1" type="ORF">HDG41_007442</name>
</gene>
<dbReference type="EMBL" id="JACHDE010000031">
    <property type="protein sequence ID" value="MBB5405346.1"/>
    <property type="molecule type" value="Genomic_DNA"/>
</dbReference>
<comment type="caution">
    <text evidence="1">The sequence shown here is derived from an EMBL/GenBank/DDBJ whole genome shotgun (WGS) entry which is preliminary data.</text>
</comment>
<accession>A0A7W8P6F5</accession>
<protein>
    <submittedName>
        <fullName evidence="1">Uncharacterized protein</fullName>
    </submittedName>
</protein>
<dbReference type="AlphaFoldDB" id="A0A7W8P6F5"/>